<dbReference type="Gene3D" id="3.30.710.10">
    <property type="entry name" value="Potassium Channel Kv1.1, Chain A"/>
    <property type="match status" value="1"/>
</dbReference>
<dbReference type="PROSITE" id="PS50097">
    <property type="entry name" value="BTB"/>
    <property type="match status" value="1"/>
</dbReference>
<dbReference type="CDD" id="cd18186">
    <property type="entry name" value="BTB_POZ_ZBTB_KLHL-like"/>
    <property type="match status" value="1"/>
</dbReference>
<evidence type="ECO:0000313" key="2">
    <source>
        <dbReference type="EMBL" id="RDX42588.1"/>
    </source>
</evidence>
<keyword evidence="3" id="KW-1185">Reference proteome</keyword>
<dbReference type="Proteomes" id="UP000256964">
    <property type="component" value="Unassembled WGS sequence"/>
</dbReference>
<proteinExistence type="predicted"/>
<accession>A0A371CQN1</accession>
<dbReference type="AlphaFoldDB" id="A0A371CQN1"/>
<organism evidence="2 3">
    <name type="scientific">Lentinus brumalis</name>
    <dbReference type="NCBI Taxonomy" id="2498619"/>
    <lineage>
        <taxon>Eukaryota</taxon>
        <taxon>Fungi</taxon>
        <taxon>Dikarya</taxon>
        <taxon>Basidiomycota</taxon>
        <taxon>Agaricomycotina</taxon>
        <taxon>Agaricomycetes</taxon>
        <taxon>Polyporales</taxon>
        <taxon>Polyporaceae</taxon>
        <taxon>Lentinus</taxon>
    </lineage>
</organism>
<dbReference type="OrthoDB" id="3204157at2759"/>
<dbReference type="SUPFAM" id="SSF54695">
    <property type="entry name" value="POZ domain"/>
    <property type="match status" value="1"/>
</dbReference>
<dbReference type="STRING" id="139420.A0A371CQN1"/>
<dbReference type="InterPro" id="IPR000210">
    <property type="entry name" value="BTB/POZ_dom"/>
</dbReference>
<name>A0A371CQN1_9APHY</name>
<dbReference type="EMBL" id="KZ857481">
    <property type="protein sequence ID" value="RDX42588.1"/>
    <property type="molecule type" value="Genomic_DNA"/>
</dbReference>
<dbReference type="Pfam" id="PF00651">
    <property type="entry name" value="BTB"/>
    <property type="match status" value="1"/>
</dbReference>
<evidence type="ECO:0000259" key="1">
    <source>
        <dbReference type="PROSITE" id="PS50097"/>
    </source>
</evidence>
<evidence type="ECO:0000313" key="3">
    <source>
        <dbReference type="Proteomes" id="UP000256964"/>
    </source>
</evidence>
<feature type="domain" description="BTB" evidence="1">
    <location>
        <begin position="64"/>
        <end position="133"/>
    </location>
</feature>
<sequence length="232" mass="25658">MHDGLCTVLYRGGSSRPSTFAQISLVIRGVPDRTSLLPSPGQLNGFQYPTQPLRRDLDLWFFDGNIVLVALDIAFRAHKSVLACHSDVFRSWITGPHAITSYGTVELFEGVQVVYLRTNDTPHDVRQALLVMYGLRHFEPAQMSFSVVASLRRISLAYGMNTLIAATTSLLDPTFSGDLKKRDAAPAERRLSFDQGERQGIESYNVIKMTLPVDGLYAGTTSADGYLEVLTD</sequence>
<gene>
    <name evidence="2" type="ORF">OH76DRAFT_1422432</name>
</gene>
<reference evidence="2 3" key="1">
    <citation type="journal article" date="2018" name="Biotechnol. Biofuels">
        <title>Integrative visual omics of the white-rot fungus Polyporus brumalis exposes the biotechnological potential of its oxidative enzymes for delignifying raw plant biomass.</title>
        <authorList>
            <person name="Miyauchi S."/>
            <person name="Rancon A."/>
            <person name="Drula E."/>
            <person name="Hage H."/>
            <person name="Chaduli D."/>
            <person name="Favel A."/>
            <person name="Grisel S."/>
            <person name="Henrissat B."/>
            <person name="Herpoel-Gimbert I."/>
            <person name="Ruiz-Duenas F.J."/>
            <person name="Chevret D."/>
            <person name="Hainaut M."/>
            <person name="Lin J."/>
            <person name="Wang M."/>
            <person name="Pangilinan J."/>
            <person name="Lipzen A."/>
            <person name="Lesage-Meessen L."/>
            <person name="Navarro D."/>
            <person name="Riley R."/>
            <person name="Grigoriev I.V."/>
            <person name="Zhou S."/>
            <person name="Raouche S."/>
            <person name="Rosso M.N."/>
        </authorList>
    </citation>
    <scope>NUCLEOTIDE SEQUENCE [LARGE SCALE GENOMIC DNA]</scope>
    <source>
        <strain evidence="2 3">BRFM 1820</strain>
    </source>
</reference>
<dbReference type="SMART" id="SM00225">
    <property type="entry name" value="BTB"/>
    <property type="match status" value="1"/>
</dbReference>
<dbReference type="InterPro" id="IPR011333">
    <property type="entry name" value="SKP1/BTB/POZ_sf"/>
</dbReference>
<protein>
    <recommendedName>
        <fullName evidence="1">BTB domain-containing protein</fullName>
    </recommendedName>
</protein>